<organism evidence="1 2">
    <name type="scientific">Paenibacillus solanacearum</name>
    <dbReference type="NCBI Taxonomy" id="2048548"/>
    <lineage>
        <taxon>Bacteria</taxon>
        <taxon>Bacillati</taxon>
        <taxon>Bacillota</taxon>
        <taxon>Bacilli</taxon>
        <taxon>Bacillales</taxon>
        <taxon>Paenibacillaceae</taxon>
        <taxon>Paenibacillus</taxon>
    </lineage>
</organism>
<dbReference type="AlphaFoldDB" id="A0A916NK48"/>
<evidence type="ECO:0000313" key="2">
    <source>
        <dbReference type="Proteomes" id="UP000693672"/>
    </source>
</evidence>
<name>A0A916NK48_9BACL</name>
<accession>A0A916NK48</accession>
<keyword evidence="2" id="KW-1185">Reference proteome</keyword>
<protein>
    <submittedName>
        <fullName evidence="1">Uncharacterized protein</fullName>
    </submittedName>
</protein>
<comment type="caution">
    <text evidence="1">The sequence shown here is derived from an EMBL/GenBank/DDBJ whole genome shotgun (WGS) entry which is preliminary data.</text>
</comment>
<reference evidence="1" key="1">
    <citation type="submission" date="2021-06" db="EMBL/GenBank/DDBJ databases">
        <authorList>
            <person name="Criscuolo A."/>
        </authorList>
    </citation>
    <scope>NUCLEOTIDE SEQUENCE</scope>
    <source>
        <strain evidence="1">CIP111600</strain>
    </source>
</reference>
<dbReference type="Proteomes" id="UP000693672">
    <property type="component" value="Unassembled WGS sequence"/>
</dbReference>
<proteinExistence type="predicted"/>
<dbReference type="EMBL" id="CAJVAS010000018">
    <property type="protein sequence ID" value="CAG7637434.1"/>
    <property type="molecule type" value="Genomic_DNA"/>
</dbReference>
<gene>
    <name evidence="1" type="ORF">PAESOLCIP111_03843</name>
</gene>
<sequence>MKRGGKPHPNSGVSDMKKRLRTDGDFETALWAQSPVFVRHETMEAFGFIGELQGFNPIYATIGGRWFLRAECEFTVIH</sequence>
<evidence type="ECO:0000313" key="1">
    <source>
        <dbReference type="EMBL" id="CAG7637434.1"/>
    </source>
</evidence>